<proteinExistence type="predicted"/>
<feature type="compositionally biased region" description="Gly residues" evidence="1">
    <location>
        <begin position="512"/>
        <end position="528"/>
    </location>
</feature>
<organism evidence="2 3">
    <name type="scientific">Mycena alexandri</name>
    <dbReference type="NCBI Taxonomy" id="1745969"/>
    <lineage>
        <taxon>Eukaryota</taxon>
        <taxon>Fungi</taxon>
        <taxon>Dikarya</taxon>
        <taxon>Basidiomycota</taxon>
        <taxon>Agaricomycotina</taxon>
        <taxon>Agaricomycetes</taxon>
        <taxon>Agaricomycetidae</taxon>
        <taxon>Agaricales</taxon>
        <taxon>Marasmiineae</taxon>
        <taxon>Mycenaceae</taxon>
        <taxon>Mycena</taxon>
    </lineage>
</organism>
<gene>
    <name evidence="2" type="ORF">C8F04DRAFT_1236964</name>
</gene>
<name>A0AAD6SM69_9AGAR</name>
<protein>
    <submittedName>
        <fullName evidence="2">Uncharacterized protein</fullName>
    </submittedName>
</protein>
<reference evidence="2" key="1">
    <citation type="submission" date="2023-03" db="EMBL/GenBank/DDBJ databases">
        <title>Massive genome expansion in bonnet fungi (Mycena s.s.) driven by repeated elements and novel gene families across ecological guilds.</title>
        <authorList>
            <consortium name="Lawrence Berkeley National Laboratory"/>
            <person name="Harder C.B."/>
            <person name="Miyauchi S."/>
            <person name="Viragh M."/>
            <person name="Kuo A."/>
            <person name="Thoen E."/>
            <person name="Andreopoulos B."/>
            <person name="Lu D."/>
            <person name="Skrede I."/>
            <person name="Drula E."/>
            <person name="Henrissat B."/>
            <person name="Morin E."/>
            <person name="Kohler A."/>
            <person name="Barry K."/>
            <person name="LaButti K."/>
            <person name="Morin E."/>
            <person name="Salamov A."/>
            <person name="Lipzen A."/>
            <person name="Mereny Z."/>
            <person name="Hegedus B."/>
            <person name="Baldrian P."/>
            <person name="Stursova M."/>
            <person name="Weitz H."/>
            <person name="Taylor A."/>
            <person name="Grigoriev I.V."/>
            <person name="Nagy L.G."/>
            <person name="Martin F."/>
            <person name="Kauserud H."/>
        </authorList>
    </citation>
    <scope>NUCLEOTIDE SEQUENCE</scope>
    <source>
        <strain evidence="2">CBHHK200</strain>
    </source>
</reference>
<feature type="compositionally biased region" description="Basic and acidic residues" evidence="1">
    <location>
        <begin position="862"/>
        <end position="880"/>
    </location>
</feature>
<evidence type="ECO:0000313" key="2">
    <source>
        <dbReference type="EMBL" id="KAJ7029687.1"/>
    </source>
</evidence>
<evidence type="ECO:0000313" key="3">
    <source>
        <dbReference type="Proteomes" id="UP001218188"/>
    </source>
</evidence>
<feature type="region of interest" description="Disordered" evidence="1">
    <location>
        <begin position="856"/>
        <end position="911"/>
    </location>
</feature>
<feature type="compositionally biased region" description="Acidic residues" evidence="1">
    <location>
        <begin position="967"/>
        <end position="976"/>
    </location>
</feature>
<comment type="caution">
    <text evidence="2">The sequence shown here is derived from an EMBL/GenBank/DDBJ whole genome shotgun (WGS) entry which is preliminary data.</text>
</comment>
<feature type="region of interest" description="Disordered" evidence="1">
    <location>
        <begin position="1047"/>
        <end position="1068"/>
    </location>
</feature>
<keyword evidence="3" id="KW-1185">Reference proteome</keyword>
<accession>A0AAD6SM69</accession>
<feature type="compositionally biased region" description="Basic residues" evidence="1">
    <location>
        <begin position="881"/>
        <end position="894"/>
    </location>
</feature>
<feature type="region of interest" description="Disordered" evidence="1">
    <location>
        <begin position="945"/>
        <end position="981"/>
    </location>
</feature>
<dbReference type="EMBL" id="JARJCM010000099">
    <property type="protein sequence ID" value="KAJ7029687.1"/>
    <property type="molecule type" value="Genomic_DNA"/>
</dbReference>
<sequence length="1301" mass="139665">MSDSEEVQPCQVADLLVAHFAVTGSAEQPMVKTASGEMIPFPGVLPIHPIPAPEAVTQAKSLRVMGNGNSHHHVATTLWGQVRLKFTWDQPMVEKQVTYQDKFEPGPPLWRGRMPAMSASVAVLGTIEPSFGRCVVYTISILELRSRKPVHYDDTVRRRRYNTLSGSSSAEAARQLALNPSPEASIPLSSPFRLNVVGDGPSLPSTRLDFESSPRIHSSPLTPPPPSPDFTLAPAAVIIPVKKAPVSSSIPIPTPRPRTPPVITMSVPDWHGSSKDLIDGDDFLRLLRLHYRTTRTPDAEIMADVADRFKSGSPAAKWFKALDPTTEKADWAMFQATFRARFPAPVSVETPRLQLLADVAGMRISLDEVAKGTVNVRGVEVPVLADFATRVNNMVTDAGLFTFHNALPAQIRTAVGAVPANWGAMVTALRSIPKHVVDAVISEHRRDDFLRKKVEMLEREFAAAKIAQRGTQNQQGAGQKGGGGAAGGGAGRGAGPAGGGAVGGGGAAGGGAGRGGGAAGGGAGGGGRRPPPTDAEKAALRRVCDEVVARRTPDTPEGRTLYETHKAQWRTRNGHIHPDNLAIERTGFPLTPGTAAPASGECWTCGVVTPTPHARGNCPRPALPDLESRFRAVCGLWLGGTVARVPQRGAQVGQRVTPDLGLIGGRGSASCTLSNEIEIVDLYTVDPREQCVSAPFKHWIVLHGPQGEKVRIFALFDTGAMVCVMDSTRFESVRGRLGKTSPPTKQLRLANGTIMRSLAHWEGEVEVEGVKAFGSFEVFDSGGSWDFLFSKPMQAALGVVHDVVTLDAGGQQAKIVNQNGGMGRAKTHAVESAARPEASTGEKSRAIPPARRVPKFFNSETTHPHGAEVDAEREWPTRKDGKNHKRGKGKHRVKTQGTSTGAKSAETTPARRVHDVATVENVDAAFTAGAAIIELDEEASALDGETLPGVEHGEGETGGGMATERVGDEDGGEESETVGVEEGVSTGKVMTRETATGARSRAIPPARRVSIVNRAERPISDRDYDEMMAEACDDDEVEVEWWDEGEEEEEEIDTTGRAPTCEASTGVKSCATPPARRVLFEILLPWMSADHAEQVAHVHDPDGVYTRSTDPFKPERVAEILKKVQIGPDLTDREREIVLEFLREFADIFALSVGEVNVVPGAVYAPKIPADAHFNMGVVHQRPWTLPQGIDANTQVDVLEKAGILRRIDPRNVKCVSPISLAEKEHGHGMTLNELVYELERQCLAAGLPPRSDLPPRDAPRPLMLGKLRKSSHDLKSQLRGVLGSTRLDLMGSGRLQVDSS</sequence>
<dbReference type="Proteomes" id="UP001218188">
    <property type="component" value="Unassembled WGS sequence"/>
</dbReference>
<feature type="region of interest" description="Disordered" evidence="1">
    <location>
        <begin position="205"/>
        <end position="227"/>
    </location>
</feature>
<feature type="region of interest" description="Disordered" evidence="1">
    <location>
        <begin position="512"/>
        <end position="539"/>
    </location>
</feature>
<feature type="compositionally biased region" description="Gly residues" evidence="1">
    <location>
        <begin position="478"/>
        <end position="497"/>
    </location>
</feature>
<evidence type="ECO:0000256" key="1">
    <source>
        <dbReference type="SAM" id="MobiDB-lite"/>
    </source>
</evidence>
<feature type="compositionally biased region" description="Polar residues" evidence="1">
    <location>
        <begin position="895"/>
        <end position="907"/>
    </location>
</feature>
<feature type="region of interest" description="Disordered" evidence="1">
    <location>
        <begin position="466"/>
        <end position="497"/>
    </location>
</feature>